<dbReference type="STRING" id="1434072.SAMN05216210_0097"/>
<feature type="domain" description="GGDEF" evidence="6">
    <location>
        <begin position="465"/>
        <end position="598"/>
    </location>
</feature>
<dbReference type="Pfam" id="PF00990">
    <property type="entry name" value="GGDEF"/>
    <property type="match status" value="1"/>
</dbReference>
<keyword evidence="4" id="KW-0812">Transmembrane</keyword>
<keyword evidence="5" id="KW-0732">Signal</keyword>
<evidence type="ECO:0000313" key="8">
    <source>
        <dbReference type="Proteomes" id="UP000243924"/>
    </source>
</evidence>
<dbReference type="AlphaFoldDB" id="A0A1H2DYE8"/>
<evidence type="ECO:0000256" key="3">
    <source>
        <dbReference type="SAM" id="Coils"/>
    </source>
</evidence>
<feature type="transmembrane region" description="Helical" evidence="4">
    <location>
        <begin position="238"/>
        <end position="259"/>
    </location>
</feature>
<sequence length="602" mass="66390">MCWLIPGLLLLASPQLLAHNHELSLSGSESQLDLQPWLDFALLPAEYGLDDVHRSEVTWQAASNRSDLNFSYSEDAVWLRLSLKSTTSRDQIWFVHFPYSSLNRIELHGLGPQPELSGDSVPLSDRQFAHRDPSFVISLAAGEQKTLYFKATSGGSLTLTSQIWSPQAFAGYSVSSMAVITLYLGMLLAMAIYNLLLFSVLREKTYLCYVAFVVVFGVGALSFTGIGSRFIWPELGAYGSRILPLSLCLSGLLGTLFIRSFLQIKQHLPQWYTPLGVIVWLCLAFSLLSLVAPIRVSIQGMSVLAIITAPLVLACIVQAARVRVPGARIVLLAWSLMIAGMVLLALRNFGLLPSNFVTTYAMHVGSALEMLLLSFALAARFNTLKEQREKAQQSALNAQSELVTTLQEHERQLEEKVAERTAELAAVNARLERMAMQDPLTNLANRAALEQHIGEAMRRSQRRSEYLAVMLVDLDGFKQINDQLGHETGDAVLRCIAERMQETARESDFVARLGGDEFVLVAESILDRHQAAALAERFLDELSLPIELAGQSIAVGASIGITLTRSADPDMPSLLRQADNAMYKRKRSGRHGVSFHEPAGGY</sequence>
<dbReference type="NCBIfam" id="TIGR00254">
    <property type="entry name" value="GGDEF"/>
    <property type="match status" value="1"/>
</dbReference>
<feature type="transmembrane region" description="Helical" evidence="4">
    <location>
        <begin position="298"/>
        <end position="317"/>
    </location>
</feature>
<reference evidence="8" key="1">
    <citation type="submission" date="2016-10" db="EMBL/GenBank/DDBJ databases">
        <authorList>
            <person name="Varghese N."/>
            <person name="Submissions S."/>
        </authorList>
    </citation>
    <scope>NUCLEOTIDE SEQUENCE [LARGE SCALE GENOMIC DNA]</scope>
    <source>
        <strain evidence="8">CECT 8338</strain>
    </source>
</reference>
<evidence type="ECO:0000256" key="2">
    <source>
        <dbReference type="ARBA" id="ARBA00004533"/>
    </source>
</evidence>
<evidence type="ECO:0000259" key="6">
    <source>
        <dbReference type="PROSITE" id="PS50887"/>
    </source>
</evidence>
<dbReference type="SUPFAM" id="SSF55073">
    <property type="entry name" value="Nucleotide cyclase"/>
    <property type="match status" value="1"/>
</dbReference>
<feature type="signal peptide" evidence="5">
    <location>
        <begin position="1"/>
        <end position="18"/>
    </location>
</feature>
<feature type="coiled-coil region" evidence="3">
    <location>
        <begin position="381"/>
        <end position="430"/>
    </location>
</feature>
<keyword evidence="3" id="KW-0175">Coiled coil</keyword>
<dbReference type="InterPro" id="IPR029787">
    <property type="entry name" value="Nucleotide_cyclase"/>
</dbReference>
<dbReference type="EMBL" id="LT629787">
    <property type="protein sequence ID" value="SDT87789.1"/>
    <property type="molecule type" value="Genomic_DNA"/>
</dbReference>
<evidence type="ECO:0000256" key="5">
    <source>
        <dbReference type="SAM" id="SignalP"/>
    </source>
</evidence>
<keyword evidence="4" id="KW-1133">Transmembrane helix</keyword>
<dbReference type="Pfam" id="PF07696">
    <property type="entry name" value="7TMR-DISMED2"/>
    <property type="match status" value="1"/>
</dbReference>
<dbReference type="InterPro" id="IPR011622">
    <property type="entry name" value="7TMR_DISM_rcpt_extracell_dom2"/>
</dbReference>
<accession>A0A1H2DYE8</accession>
<dbReference type="SMART" id="SM00267">
    <property type="entry name" value="GGDEF"/>
    <property type="match status" value="1"/>
</dbReference>
<protein>
    <submittedName>
        <fullName evidence="7">Diguanylate cyclase (GGDEF) domain-containing protein</fullName>
    </submittedName>
</protein>
<feature type="transmembrane region" description="Helical" evidence="4">
    <location>
        <begin position="271"/>
        <end position="292"/>
    </location>
</feature>
<dbReference type="InterPro" id="IPR043128">
    <property type="entry name" value="Rev_trsase/Diguanyl_cyclase"/>
</dbReference>
<dbReference type="Pfam" id="PF07695">
    <property type="entry name" value="7TMR-DISM_7TM"/>
    <property type="match status" value="1"/>
</dbReference>
<dbReference type="InterPro" id="IPR000160">
    <property type="entry name" value="GGDEF_dom"/>
</dbReference>
<dbReference type="InterPro" id="IPR011623">
    <property type="entry name" value="7TMR_DISM_rcpt_extracell_dom1"/>
</dbReference>
<dbReference type="Gene3D" id="2.60.40.2380">
    <property type="match status" value="1"/>
</dbReference>
<dbReference type="GO" id="GO:0005886">
    <property type="term" value="C:plasma membrane"/>
    <property type="evidence" value="ECO:0007669"/>
    <property type="project" value="UniProtKB-SubCell"/>
</dbReference>
<feature type="transmembrane region" description="Helical" evidence="4">
    <location>
        <begin position="329"/>
        <end position="348"/>
    </location>
</feature>
<feature type="transmembrane region" description="Helical" evidence="4">
    <location>
        <begin position="360"/>
        <end position="381"/>
    </location>
</feature>
<dbReference type="PROSITE" id="PS50887">
    <property type="entry name" value="GGDEF"/>
    <property type="match status" value="1"/>
</dbReference>
<dbReference type="CDD" id="cd01949">
    <property type="entry name" value="GGDEF"/>
    <property type="match status" value="1"/>
</dbReference>
<feature type="transmembrane region" description="Helical" evidence="4">
    <location>
        <begin position="208"/>
        <end position="232"/>
    </location>
</feature>
<evidence type="ECO:0000256" key="1">
    <source>
        <dbReference type="ARBA" id="ARBA00001946"/>
    </source>
</evidence>
<comment type="cofactor">
    <cofactor evidence="1">
        <name>Mg(2+)</name>
        <dbReference type="ChEBI" id="CHEBI:18420"/>
    </cofactor>
</comment>
<proteinExistence type="predicted"/>
<dbReference type="GO" id="GO:0003824">
    <property type="term" value="F:catalytic activity"/>
    <property type="evidence" value="ECO:0007669"/>
    <property type="project" value="UniProtKB-ARBA"/>
</dbReference>
<feature type="chain" id="PRO_5009272575" evidence="5">
    <location>
        <begin position="19"/>
        <end position="602"/>
    </location>
</feature>
<keyword evidence="8" id="KW-1185">Reference proteome</keyword>
<organism evidence="7 8">
    <name type="scientific">Halopseudomonas salegens</name>
    <dbReference type="NCBI Taxonomy" id="1434072"/>
    <lineage>
        <taxon>Bacteria</taxon>
        <taxon>Pseudomonadati</taxon>
        <taxon>Pseudomonadota</taxon>
        <taxon>Gammaproteobacteria</taxon>
        <taxon>Pseudomonadales</taxon>
        <taxon>Pseudomonadaceae</taxon>
        <taxon>Halopseudomonas</taxon>
    </lineage>
</organism>
<comment type="subcellular location">
    <subcellularLocation>
        <location evidence="2">Cell inner membrane</location>
    </subcellularLocation>
</comment>
<name>A0A1H2DYE8_9GAMM</name>
<dbReference type="PANTHER" id="PTHR46663">
    <property type="entry name" value="DIGUANYLATE CYCLASE DGCT-RELATED"/>
    <property type="match status" value="1"/>
</dbReference>
<feature type="transmembrane region" description="Helical" evidence="4">
    <location>
        <begin position="169"/>
        <end position="196"/>
    </location>
</feature>
<keyword evidence="4" id="KW-0472">Membrane</keyword>
<dbReference type="FunFam" id="3.30.70.270:FF:000001">
    <property type="entry name" value="Diguanylate cyclase domain protein"/>
    <property type="match status" value="1"/>
</dbReference>
<dbReference type="Proteomes" id="UP000243924">
    <property type="component" value="Chromosome I"/>
</dbReference>
<dbReference type="PANTHER" id="PTHR46663:SF2">
    <property type="entry name" value="GGDEF DOMAIN-CONTAINING PROTEIN"/>
    <property type="match status" value="1"/>
</dbReference>
<evidence type="ECO:0000313" key="7">
    <source>
        <dbReference type="EMBL" id="SDT87789.1"/>
    </source>
</evidence>
<dbReference type="InterPro" id="IPR052163">
    <property type="entry name" value="DGC-Regulatory_Protein"/>
</dbReference>
<gene>
    <name evidence="7" type="ORF">SAMN05216210_0097</name>
</gene>
<dbReference type="Gene3D" id="3.30.70.270">
    <property type="match status" value="1"/>
</dbReference>
<evidence type="ECO:0000256" key="4">
    <source>
        <dbReference type="SAM" id="Phobius"/>
    </source>
</evidence>